<sequence>MPGVDRMMLDRVGDEVARATSLVRYAPGSTFSPHTHAGGEEILVLEGTFGDEHGLYPAGTYIRNPIGSSHTPHVGARGALIFVKLHQFNPEDTEQFTLNTQTEHWRPGLVAGLSVMPLHQHQHENVALVRWAPNTQFQPHRHWGGEEIYVLDGVFHDEHGEYPKGTWIRSPHMSQHTPFTGEEGALIYVKTGHL</sequence>
<dbReference type="Pfam" id="PF12973">
    <property type="entry name" value="Cupin_7"/>
    <property type="match status" value="2"/>
</dbReference>
<gene>
    <name evidence="2" type="ORF">IMCC3088_68</name>
</gene>
<name>F3L5D7_9GAMM</name>
<feature type="domain" description="ChrR-like cupin" evidence="1">
    <location>
        <begin position="94"/>
        <end position="194"/>
    </location>
</feature>
<keyword evidence="3" id="KW-1185">Reference proteome</keyword>
<reference evidence="2 3" key="1">
    <citation type="journal article" date="2011" name="J. Bacteriol.">
        <title>Genome sequence of strain IMCC3088, a proteorhodopsin-containing marine bacterium belonging to the OM60/NOR5 clade.</title>
        <authorList>
            <person name="Jang Y."/>
            <person name="Oh H.M."/>
            <person name="Kang I."/>
            <person name="Lee K."/>
            <person name="Yang S.J."/>
            <person name="Cho J.C."/>
        </authorList>
    </citation>
    <scope>NUCLEOTIDE SEQUENCE [LARGE SCALE GENOMIC DNA]</scope>
    <source>
        <strain evidence="2 3">IMCC3088</strain>
    </source>
</reference>
<dbReference type="eggNOG" id="COG3806">
    <property type="taxonomic scope" value="Bacteria"/>
</dbReference>
<evidence type="ECO:0000313" key="2">
    <source>
        <dbReference type="EMBL" id="EGG28454.1"/>
    </source>
</evidence>
<dbReference type="Gene3D" id="2.60.120.10">
    <property type="entry name" value="Jelly Rolls"/>
    <property type="match status" value="1"/>
</dbReference>
<dbReference type="STRING" id="2518989.IMCC3088_68"/>
<accession>F3L5D7</accession>
<feature type="domain" description="ChrR-like cupin" evidence="1">
    <location>
        <begin position="2"/>
        <end position="88"/>
    </location>
</feature>
<organism evidence="2 3">
    <name type="scientific">Aequoribacter fuscus</name>
    <dbReference type="NCBI Taxonomy" id="2518989"/>
    <lineage>
        <taxon>Bacteria</taxon>
        <taxon>Pseudomonadati</taxon>
        <taxon>Pseudomonadota</taxon>
        <taxon>Gammaproteobacteria</taxon>
        <taxon>Cellvibrionales</taxon>
        <taxon>Halieaceae</taxon>
        <taxon>Aequoribacter</taxon>
    </lineage>
</organism>
<evidence type="ECO:0000313" key="3">
    <source>
        <dbReference type="Proteomes" id="UP000005615"/>
    </source>
</evidence>
<protein>
    <recommendedName>
        <fullName evidence="1">ChrR-like cupin domain-containing protein</fullName>
    </recommendedName>
</protein>
<dbReference type="InterPro" id="IPR014710">
    <property type="entry name" value="RmlC-like_jellyroll"/>
</dbReference>
<dbReference type="EMBL" id="AEIG01000104">
    <property type="protein sequence ID" value="EGG28454.1"/>
    <property type="molecule type" value="Genomic_DNA"/>
</dbReference>
<dbReference type="Proteomes" id="UP000005615">
    <property type="component" value="Unassembled WGS sequence"/>
</dbReference>
<dbReference type="InterPro" id="IPR025979">
    <property type="entry name" value="ChrR-like_cupin_dom"/>
</dbReference>
<proteinExistence type="predicted"/>
<dbReference type="InterPro" id="IPR011051">
    <property type="entry name" value="RmlC_Cupin_sf"/>
</dbReference>
<dbReference type="CDD" id="cd20303">
    <property type="entry name" value="cupin_ChrR_1"/>
    <property type="match status" value="2"/>
</dbReference>
<comment type="caution">
    <text evidence="2">The sequence shown here is derived from an EMBL/GenBank/DDBJ whole genome shotgun (WGS) entry which is preliminary data.</text>
</comment>
<dbReference type="SUPFAM" id="SSF51182">
    <property type="entry name" value="RmlC-like cupins"/>
    <property type="match status" value="2"/>
</dbReference>
<evidence type="ECO:0000259" key="1">
    <source>
        <dbReference type="Pfam" id="PF12973"/>
    </source>
</evidence>
<dbReference type="AlphaFoldDB" id="F3L5D7"/>